<feature type="non-terminal residue" evidence="2">
    <location>
        <position position="144"/>
    </location>
</feature>
<reference evidence="2 3" key="1">
    <citation type="submission" date="2024-05" db="EMBL/GenBank/DDBJ databases">
        <authorList>
            <person name="Wallberg A."/>
        </authorList>
    </citation>
    <scope>NUCLEOTIDE SEQUENCE [LARGE SCALE GENOMIC DNA]</scope>
</reference>
<feature type="compositionally biased region" description="Polar residues" evidence="1">
    <location>
        <begin position="59"/>
        <end position="73"/>
    </location>
</feature>
<dbReference type="EMBL" id="CAXKWB010043465">
    <property type="protein sequence ID" value="CAL4159312.1"/>
    <property type="molecule type" value="Genomic_DNA"/>
</dbReference>
<dbReference type="AlphaFoldDB" id="A0AAV2S4M1"/>
<dbReference type="Proteomes" id="UP001497623">
    <property type="component" value="Unassembled WGS sequence"/>
</dbReference>
<comment type="caution">
    <text evidence="2">The sequence shown here is derived from an EMBL/GenBank/DDBJ whole genome shotgun (WGS) entry which is preliminary data.</text>
</comment>
<evidence type="ECO:0000313" key="3">
    <source>
        <dbReference type="Proteomes" id="UP001497623"/>
    </source>
</evidence>
<dbReference type="SUPFAM" id="SSF57850">
    <property type="entry name" value="RING/U-box"/>
    <property type="match status" value="1"/>
</dbReference>
<evidence type="ECO:0000256" key="1">
    <source>
        <dbReference type="SAM" id="MobiDB-lite"/>
    </source>
</evidence>
<evidence type="ECO:0008006" key="4">
    <source>
        <dbReference type="Google" id="ProtNLM"/>
    </source>
</evidence>
<protein>
    <recommendedName>
        <fullName evidence="4">RING-type domain-containing protein</fullName>
    </recommendedName>
</protein>
<proteinExistence type="predicted"/>
<evidence type="ECO:0000313" key="2">
    <source>
        <dbReference type="EMBL" id="CAL4159312.1"/>
    </source>
</evidence>
<keyword evidence="3" id="KW-1185">Reference proteome</keyword>
<name>A0AAV2S4M1_MEGNR</name>
<accession>A0AAV2S4M1</accession>
<gene>
    <name evidence="2" type="ORF">MNOR_LOCUS32262</name>
</gene>
<organism evidence="2 3">
    <name type="scientific">Meganyctiphanes norvegica</name>
    <name type="common">Northern krill</name>
    <name type="synonym">Thysanopoda norvegica</name>
    <dbReference type="NCBI Taxonomy" id="48144"/>
    <lineage>
        <taxon>Eukaryota</taxon>
        <taxon>Metazoa</taxon>
        <taxon>Ecdysozoa</taxon>
        <taxon>Arthropoda</taxon>
        <taxon>Crustacea</taxon>
        <taxon>Multicrustacea</taxon>
        <taxon>Malacostraca</taxon>
        <taxon>Eumalacostraca</taxon>
        <taxon>Eucarida</taxon>
        <taxon>Euphausiacea</taxon>
        <taxon>Euphausiidae</taxon>
        <taxon>Meganyctiphanes</taxon>
    </lineage>
</organism>
<feature type="region of interest" description="Disordered" evidence="1">
    <location>
        <begin position="25"/>
        <end position="52"/>
    </location>
</feature>
<sequence length="144" mass="16289">MSSHEIKKLNKQVKQESNVYTGDYDFDSTPLPFDQDNKSQSSSYMKKEDFGKSWDQVKQELSVSTKPSKSWDQTKPDVSMPLLAKSEKNCNQIKQNKVCAVQSNTMFGEEDEGLLTCLVCHNEFEGDTPGRRCIVLPCGHSLCK</sequence>
<feature type="region of interest" description="Disordered" evidence="1">
    <location>
        <begin position="58"/>
        <end position="77"/>
    </location>
</feature>